<evidence type="ECO:0000256" key="7">
    <source>
        <dbReference type="ARBA" id="ARBA00022946"/>
    </source>
</evidence>
<dbReference type="GO" id="GO:0046872">
    <property type="term" value="F:metal ion binding"/>
    <property type="evidence" value="ECO:0007669"/>
    <property type="project" value="UniProtKB-KW"/>
</dbReference>
<evidence type="ECO:0000313" key="18">
    <source>
        <dbReference type="EMBL" id="MBB3174670.1"/>
    </source>
</evidence>
<dbReference type="Proteomes" id="UP000565205">
    <property type="component" value="Unassembled WGS sequence"/>
</dbReference>
<feature type="domain" description="ETF-QO/FixX C-terminal" evidence="15">
    <location>
        <begin position="442"/>
        <end position="542"/>
    </location>
</feature>
<dbReference type="EC" id="1.5.5.1" evidence="14"/>
<comment type="cofactor">
    <cofactor evidence="14">
        <name>[4Fe-4S] cluster</name>
        <dbReference type="ChEBI" id="CHEBI:49883"/>
    </cofactor>
    <text evidence="14">Binds 1 [4Fe-4S] cluster.</text>
</comment>
<evidence type="ECO:0000313" key="21">
    <source>
        <dbReference type="Proteomes" id="UP000565205"/>
    </source>
</evidence>
<evidence type="ECO:0000256" key="8">
    <source>
        <dbReference type="ARBA" id="ARBA00022982"/>
    </source>
</evidence>
<dbReference type="EMBL" id="JABXXQ010000006">
    <property type="protein sequence ID" value="NVN28945.1"/>
    <property type="molecule type" value="Genomic_DNA"/>
</dbReference>
<dbReference type="InterPro" id="IPR049398">
    <property type="entry name" value="ETF-QO/FixC_UQ-bd"/>
</dbReference>
<accession>A0A839V2E9</accession>
<sequence length="546" mass="59824">MSETAREQMEFDVVIVGAGPAGLSAAIRLRQLTPEATVCVVEKGSEVGAHILSGACIEPRALDELIPDWKEKGAPLNTPATDDRIMFLTPQRSYTVPMLERVMPHMANHGNYIVSLGDVCRWLAAQAEELGVEIYPGFAAAELLEEDGRIVGVATGDMGVTREGEPGPNHQPGMELRATYTLFGEGCRGSLGKKLMARFDLREGVDPQTYGLGIKELWEIPKEKHRPGLVQHTFGWPLDRKTYGGSWLYHFGDNLVSYGFVVGLDYENPWLSPFDEMQRLKTHPAVREHLEGGRRIAYGARALSEGGLQSIPRLTFPGGALIGDTAGFLNVPKIKGTHTAMKSGMLAAEAVAEALAGDKPAEPASFTAKVRASWLWEELRDVRNVRPSFSKFGVFGGALYSGIDAMLLRGRAPWTMEVRHPDNEALKKASECEKIVYPRPDGKLTFDKLSSVFLSSTNHEEDQPVHLRLRDPSLWKPVNYDTYGSPESRYCPAGVYEVVGEGADAALRINAQNCVHCKTCDIKDPDQNIDWCTPEGGGGPNYIGGM</sequence>
<comment type="function">
    <text evidence="14">Accepts electrons from ETF and reduces ubiquinone.</text>
</comment>
<keyword evidence="12 14" id="KW-0830">Ubiquinone</keyword>
<organism evidence="18 20">
    <name type="scientific">Endobacter medicaginis</name>
    <dbReference type="NCBI Taxonomy" id="1181271"/>
    <lineage>
        <taxon>Bacteria</taxon>
        <taxon>Pseudomonadati</taxon>
        <taxon>Pseudomonadota</taxon>
        <taxon>Alphaproteobacteria</taxon>
        <taxon>Acetobacterales</taxon>
        <taxon>Acetobacteraceae</taxon>
        <taxon>Endobacter</taxon>
    </lineage>
</organism>
<keyword evidence="3 14" id="KW-0813">Transport</keyword>
<dbReference type="Pfam" id="PF05187">
    <property type="entry name" value="Fer4_ETF_QO"/>
    <property type="match status" value="1"/>
</dbReference>
<keyword evidence="10 14" id="KW-0408">Iron</keyword>
<dbReference type="InterPro" id="IPR007859">
    <property type="entry name" value="ETF-QO/FixX_C"/>
</dbReference>
<evidence type="ECO:0000313" key="19">
    <source>
        <dbReference type="EMBL" id="NVN28945.1"/>
    </source>
</evidence>
<proteinExistence type="predicted"/>
<comment type="cofactor">
    <cofactor evidence="1 14">
        <name>FAD</name>
        <dbReference type="ChEBI" id="CHEBI:57692"/>
    </cofactor>
</comment>
<keyword evidence="13" id="KW-0472">Membrane</keyword>
<keyword evidence="11 14" id="KW-0411">Iron-sulfur</keyword>
<dbReference type="GO" id="GO:0004174">
    <property type="term" value="F:electron-transferring-flavoprotein dehydrogenase activity"/>
    <property type="evidence" value="ECO:0007669"/>
    <property type="project" value="UniProtKB-UniRule"/>
</dbReference>
<evidence type="ECO:0000259" key="15">
    <source>
        <dbReference type="Pfam" id="PF05187"/>
    </source>
</evidence>
<dbReference type="RefSeq" id="WP_176621680.1">
    <property type="nucleotide sequence ID" value="NZ_JABXXQ010000006.1"/>
</dbReference>
<evidence type="ECO:0000313" key="20">
    <source>
        <dbReference type="Proteomes" id="UP000557688"/>
    </source>
</evidence>
<dbReference type="Pfam" id="PF07992">
    <property type="entry name" value="Pyr_redox_2"/>
    <property type="match status" value="1"/>
</dbReference>
<evidence type="ECO:0000256" key="1">
    <source>
        <dbReference type="ARBA" id="ARBA00001974"/>
    </source>
</evidence>
<evidence type="ECO:0000256" key="13">
    <source>
        <dbReference type="ARBA" id="ARBA00023136"/>
    </source>
</evidence>
<dbReference type="InterPro" id="IPR023753">
    <property type="entry name" value="FAD/NAD-binding_dom"/>
</dbReference>
<dbReference type="GO" id="GO:0016020">
    <property type="term" value="C:membrane"/>
    <property type="evidence" value="ECO:0007669"/>
    <property type="project" value="UniProtKB-SubCell"/>
</dbReference>
<keyword evidence="20" id="KW-1185">Reference proteome</keyword>
<comment type="catalytic activity">
    <reaction evidence="14">
        <text>a ubiquinone + reduced [electron-transfer flavoprotein] = a ubiquinol + oxidized [electron-transfer flavoprotein] + H(+)</text>
        <dbReference type="Rhea" id="RHEA:24052"/>
        <dbReference type="Rhea" id="RHEA-COMP:9565"/>
        <dbReference type="Rhea" id="RHEA-COMP:9566"/>
        <dbReference type="Rhea" id="RHEA-COMP:10685"/>
        <dbReference type="Rhea" id="RHEA-COMP:10686"/>
        <dbReference type="ChEBI" id="CHEBI:15378"/>
        <dbReference type="ChEBI" id="CHEBI:16389"/>
        <dbReference type="ChEBI" id="CHEBI:17976"/>
        <dbReference type="ChEBI" id="CHEBI:57692"/>
        <dbReference type="ChEBI" id="CHEBI:58307"/>
        <dbReference type="EC" id="1.5.5.1"/>
    </reaction>
</comment>
<dbReference type="Pfam" id="PF21162">
    <property type="entry name" value="ETFQO_UQ-bd"/>
    <property type="match status" value="1"/>
</dbReference>
<evidence type="ECO:0000256" key="4">
    <source>
        <dbReference type="ARBA" id="ARBA00022630"/>
    </source>
</evidence>
<dbReference type="PANTHER" id="PTHR10617">
    <property type="entry name" value="ELECTRON TRANSFER FLAVOPROTEIN-UBIQUINONE OXIDOREDUCTASE"/>
    <property type="match status" value="1"/>
</dbReference>
<dbReference type="Gene3D" id="3.30.9.90">
    <property type="match status" value="1"/>
</dbReference>
<evidence type="ECO:0000256" key="14">
    <source>
        <dbReference type="RuleBase" id="RU366068"/>
    </source>
</evidence>
<dbReference type="FunFam" id="3.30.70.20:FF:000015">
    <property type="entry name" value="Electron transfer flavoprotein-ubiquinone oxidoreductase"/>
    <property type="match status" value="1"/>
</dbReference>
<evidence type="ECO:0000259" key="16">
    <source>
        <dbReference type="Pfam" id="PF07992"/>
    </source>
</evidence>
<protein>
    <recommendedName>
        <fullName evidence="14">Electron transfer flavoprotein-ubiquinone oxidoreductase</fullName>
        <shortName evidence="14">ETF-QO</shortName>
        <ecNumber evidence="14">1.5.5.1</ecNumber>
    </recommendedName>
</protein>
<comment type="caution">
    <text evidence="18">The sequence shown here is derived from an EMBL/GenBank/DDBJ whole genome shotgun (WGS) entry which is preliminary data.</text>
</comment>
<evidence type="ECO:0000256" key="5">
    <source>
        <dbReference type="ARBA" id="ARBA00022723"/>
    </source>
</evidence>
<name>A0A839V2E9_9PROT</name>
<keyword evidence="8 14" id="KW-0249">Electron transport</keyword>
<evidence type="ECO:0000256" key="6">
    <source>
        <dbReference type="ARBA" id="ARBA00022827"/>
    </source>
</evidence>
<reference evidence="19 21" key="1">
    <citation type="submission" date="2020-06" db="EMBL/GenBank/DDBJ databases">
        <title>Description of novel acetic acid bacteria.</title>
        <authorList>
            <person name="Sombolestani A."/>
        </authorList>
    </citation>
    <scope>NUCLEOTIDE SEQUENCE [LARGE SCALE GENOMIC DNA]</scope>
    <source>
        <strain evidence="19 21">LMG 26838</strain>
    </source>
</reference>
<dbReference type="SUPFAM" id="SSF51905">
    <property type="entry name" value="FAD/NAD(P)-binding domain"/>
    <property type="match status" value="1"/>
</dbReference>
<dbReference type="GO" id="GO:0051539">
    <property type="term" value="F:4 iron, 4 sulfur cluster binding"/>
    <property type="evidence" value="ECO:0007669"/>
    <property type="project" value="UniProtKB-UniRule"/>
</dbReference>
<keyword evidence="9 14" id="KW-0560">Oxidoreductase</keyword>
<evidence type="ECO:0000256" key="12">
    <source>
        <dbReference type="ARBA" id="ARBA00023075"/>
    </source>
</evidence>
<dbReference type="AlphaFoldDB" id="A0A839V2E9"/>
<dbReference type="Proteomes" id="UP000557688">
    <property type="component" value="Unassembled WGS sequence"/>
</dbReference>
<gene>
    <name evidence="18" type="ORF">FHR90_002516</name>
    <name evidence="19" type="ORF">HUK83_01100</name>
</gene>
<feature type="domain" description="FAD/NAD(P)-binding" evidence="16">
    <location>
        <begin position="11"/>
        <end position="64"/>
    </location>
</feature>
<comment type="subcellular location">
    <subcellularLocation>
        <location evidence="2">Membrane</location>
    </subcellularLocation>
</comment>
<dbReference type="SUPFAM" id="SSF54373">
    <property type="entry name" value="FAD-linked reductases, C-terminal domain"/>
    <property type="match status" value="1"/>
</dbReference>
<evidence type="ECO:0000256" key="11">
    <source>
        <dbReference type="ARBA" id="ARBA00023014"/>
    </source>
</evidence>
<feature type="domain" description="ETF-QO/FixC ubiquinone-binding" evidence="17">
    <location>
        <begin position="210"/>
        <end position="303"/>
    </location>
</feature>
<reference evidence="18 20" key="2">
    <citation type="submission" date="2020-08" db="EMBL/GenBank/DDBJ databases">
        <title>Genomic Encyclopedia of Type Strains, Phase III (KMG-III): the genomes of soil and plant-associated and newly described type strains.</title>
        <authorList>
            <person name="Whitman W."/>
        </authorList>
    </citation>
    <scope>NUCLEOTIDE SEQUENCE [LARGE SCALE GENOMIC DNA]</scope>
    <source>
        <strain evidence="18 20">CECT 8088</strain>
    </source>
</reference>
<dbReference type="InterPro" id="IPR036188">
    <property type="entry name" value="FAD/NAD-bd_sf"/>
</dbReference>
<evidence type="ECO:0000256" key="9">
    <source>
        <dbReference type="ARBA" id="ARBA00023002"/>
    </source>
</evidence>
<evidence type="ECO:0000256" key="3">
    <source>
        <dbReference type="ARBA" id="ARBA00022448"/>
    </source>
</evidence>
<dbReference type="PANTHER" id="PTHR10617:SF107">
    <property type="entry name" value="ELECTRON TRANSFER FLAVOPROTEIN-UBIQUINONE OXIDOREDUCTASE, MITOCHONDRIAL"/>
    <property type="match status" value="1"/>
</dbReference>
<keyword evidence="6 14" id="KW-0274">FAD</keyword>
<dbReference type="EMBL" id="JACHXV010000010">
    <property type="protein sequence ID" value="MBB3174670.1"/>
    <property type="molecule type" value="Genomic_DNA"/>
</dbReference>
<keyword evidence="5 14" id="KW-0479">Metal-binding</keyword>
<dbReference type="SUPFAM" id="SSF54862">
    <property type="entry name" value="4Fe-4S ferredoxins"/>
    <property type="match status" value="1"/>
</dbReference>
<dbReference type="InterPro" id="IPR040156">
    <property type="entry name" value="ETF-QO"/>
</dbReference>
<evidence type="ECO:0000256" key="2">
    <source>
        <dbReference type="ARBA" id="ARBA00004370"/>
    </source>
</evidence>
<dbReference type="Gene3D" id="3.50.50.60">
    <property type="entry name" value="FAD/NAD(P)-binding domain"/>
    <property type="match status" value="1"/>
</dbReference>
<dbReference type="Gene3D" id="3.30.70.20">
    <property type="match status" value="1"/>
</dbReference>
<evidence type="ECO:0000259" key="17">
    <source>
        <dbReference type="Pfam" id="PF21162"/>
    </source>
</evidence>
<dbReference type="PRINTS" id="PR00411">
    <property type="entry name" value="PNDRDTASEI"/>
</dbReference>
<evidence type="ECO:0000256" key="10">
    <source>
        <dbReference type="ARBA" id="ARBA00023004"/>
    </source>
</evidence>
<keyword evidence="7" id="KW-0809">Transit peptide</keyword>
<keyword evidence="4 14" id="KW-0285">Flavoprotein</keyword>